<evidence type="ECO:0000256" key="6">
    <source>
        <dbReference type="ARBA" id="ARBA00022840"/>
    </source>
</evidence>
<evidence type="ECO:0000256" key="5">
    <source>
        <dbReference type="ARBA" id="ARBA00022777"/>
    </source>
</evidence>
<comment type="catalytic activity">
    <reaction evidence="8">
        <text>L-seryl-[protein] + ATP = O-phospho-L-seryl-[protein] + ADP + H(+)</text>
        <dbReference type="Rhea" id="RHEA:17989"/>
        <dbReference type="Rhea" id="RHEA-COMP:9863"/>
        <dbReference type="Rhea" id="RHEA-COMP:11604"/>
        <dbReference type="ChEBI" id="CHEBI:15378"/>
        <dbReference type="ChEBI" id="CHEBI:29999"/>
        <dbReference type="ChEBI" id="CHEBI:30616"/>
        <dbReference type="ChEBI" id="CHEBI:83421"/>
        <dbReference type="ChEBI" id="CHEBI:456216"/>
        <dbReference type="EC" id="2.7.11.1"/>
    </reaction>
</comment>
<dbReference type="PANTHER" id="PTHR43895">
    <property type="entry name" value="CALCIUM/CALMODULIN-DEPENDENT PROTEIN KINASE KINASE-RELATED"/>
    <property type="match status" value="1"/>
</dbReference>
<dbReference type="Pfam" id="PF00069">
    <property type="entry name" value="Pkinase"/>
    <property type="match status" value="1"/>
</dbReference>
<dbReference type="InterPro" id="IPR011009">
    <property type="entry name" value="Kinase-like_dom_sf"/>
</dbReference>
<dbReference type="RefSeq" id="XP_028471844.1">
    <property type="nucleotide sequence ID" value="XM_028620969.1"/>
</dbReference>
<dbReference type="GO" id="GO:0005524">
    <property type="term" value="F:ATP binding"/>
    <property type="evidence" value="ECO:0007669"/>
    <property type="project" value="UniProtKB-UniRule"/>
</dbReference>
<evidence type="ECO:0000256" key="9">
    <source>
        <dbReference type="PROSITE-ProRule" id="PRU10141"/>
    </source>
</evidence>
<keyword evidence="4 9" id="KW-0547">Nucleotide-binding</keyword>
<dbReference type="SUPFAM" id="SSF56112">
    <property type="entry name" value="Protein kinase-like (PK-like)"/>
    <property type="match status" value="1"/>
</dbReference>
<dbReference type="GO" id="GO:0005634">
    <property type="term" value="C:nucleus"/>
    <property type="evidence" value="ECO:0007669"/>
    <property type="project" value="TreeGrafter"/>
</dbReference>
<dbReference type="AlphaFoldDB" id="A0A427XD84"/>
<dbReference type="STRING" id="105984.A0A427XD84"/>
<dbReference type="Gene3D" id="1.10.510.10">
    <property type="entry name" value="Transferase(Phosphotransferase) domain 1"/>
    <property type="match status" value="1"/>
</dbReference>
<dbReference type="PROSITE" id="PS50011">
    <property type="entry name" value="PROTEIN_KINASE_DOM"/>
    <property type="match status" value="1"/>
</dbReference>
<name>A0A427XD84_9TREE</name>
<keyword evidence="3" id="KW-0808">Transferase</keyword>
<keyword evidence="2 10" id="KW-0723">Serine/threonine-protein kinase</keyword>
<evidence type="ECO:0000256" key="10">
    <source>
        <dbReference type="RuleBase" id="RU000304"/>
    </source>
</evidence>
<dbReference type="GO" id="GO:0005737">
    <property type="term" value="C:cytoplasm"/>
    <property type="evidence" value="ECO:0007669"/>
    <property type="project" value="TreeGrafter"/>
</dbReference>
<dbReference type="GO" id="GO:0004674">
    <property type="term" value="F:protein serine/threonine kinase activity"/>
    <property type="evidence" value="ECO:0007669"/>
    <property type="project" value="UniProtKB-KW"/>
</dbReference>
<evidence type="ECO:0000256" key="7">
    <source>
        <dbReference type="ARBA" id="ARBA00047899"/>
    </source>
</evidence>
<dbReference type="SMART" id="SM00220">
    <property type="entry name" value="S_TKc"/>
    <property type="match status" value="1"/>
</dbReference>
<evidence type="ECO:0000256" key="1">
    <source>
        <dbReference type="ARBA" id="ARBA00012513"/>
    </source>
</evidence>
<comment type="catalytic activity">
    <reaction evidence="7">
        <text>L-threonyl-[protein] + ATP = O-phospho-L-threonyl-[protein] + ADP + H(+)</text>
        <dbReference type="Rhea" id="RHEA:46608"/>
        <dbReference type="Rhea" id="RHEA-COMP:11060"/>
        <dbReference type="Rhea" id="RHEA-COMP:11605"/>
        <dbReference type="ChEBI" id="CHEBI:15378"/>
        <dbReference type="ChEBI" id="CHEBI:30013"/>
        <dbReference type="ChEBI" id="CHEBI:30616"/>
        <dbReference type="ChEBI" id="CHEBI:61977"/>
        <dbReference type="ChEBI" id="CHEBI:456216"/>
        <dbReference type="EC" id="2.7.11.1"/>
    </reaction>
</comment>
<keyword evidence="6 9" id="KW-0067">ATP-binding</keyword>
<evidence type="ECO:0000256" key="2">
    <source>
        <dbReference type="ARBA" id="ARBA00022527"/>
    </source>
</evidence>
<evidence type="ECO:0000256" key="3">
    <source>
        <dbReference type="ARBA" id="ARBA00022679"/>
    </source>
</evidence>
<dbReference type="EC" id="2.7.11.1" evidence="1"/>
<keyword evidence="5 12" id="KW-0418">Kinase</keyword>
<gene>
    <name evidence="12" type="primary">CHK1</name>
    <name evidence="12" type="ORF">EHS24_005445</name>
</gene>
<dbReference type="PROSITE" id="PS00107">
    <property type="entry name" value="PROTEIN_KINASE_ATP"/>
    <property type="match status" value="1"/>
</dbReference>
<organism evidence="12 13">
    <name type="scientific">Apiotrichum porosum</name>
    <dbReference type="NCBI Taxonomy" id="105984"/>
    <lineage>
        <taxon>Eukaryota</taxon>
        <taxon>Fungi</taxon>
        <taxon>Dikarya</taxon>
        <taxon>Basidiomycota</taxon>
        <taxon>Agaricomycotina</taxon>
        <taxon>Tremellomycetes</taxon>
        <taxon>Trichosporonales</taxon>
        <taxon>Trichosporonaceae</taxon>
        <taxon>Apiotrichum</taxon>
    </lineage>
</organism>
<comment type="caution">
    <text evidence="12">The sequence shown here is derived from an EMBL/GenBank/DDBJ whole genome shotgun (WGS) entry which is preliminary data.</text>
</comment>
<evidence type="ECO:0000256" key="4">
    <source>
        <dbReference type="ARBA" id="ARBA00022741"/>
    </source>
</evidence>
<proteinExistence type="inferred from homology"/>
<dbReference type="EMBL" id="RSCE01000022">
    <property type="protein sequence ID" value="RSH76697.1"/>
    <property type="molecule type" value="Genomic_DNA"/>
</dbReference>
<keyword evidence="13" id="KW-1185">Reference proteome</keyword>
<feature type="domain" description="Protein kinase" evidence="11">
    <location>
        <begin position="17"/>
        <end position="290"/>
    </location>
</feature>
<dbReference type="InterPro" id="IPR008271">
    <property type="entry name" value="Ser/Thr_kinase_AS"/>
</dbReference>
<feature type="binding site" evidence="9">
    <location>
        <position position="46"/>
    </location>
    <ligand>
        <name>ATP</name>
        <dbReference type="ChEBI" id="CHEBI:30616"/>
    </ligand>
</feature>
<dbReference type="InterPro" id="IPR017441">
    <property type="entry name" value="Protein_kinase_ATP_BS"/>
</dbReference>
<protein>
    <recommendedName>
        <fullName evidence="1">non-specific serine/threonine protein kinase</fullName>
        <ecNumber evidence="1">2.7.11.1</ecNumber>
    </recommendedName>
</protein>
<evidence type="ECO:0000313" key="13">
    <source>
        <dbReference type="Proteomes" id="UP000279236"/>
    </source>
</evidence>
<comment type="similarity">
    <text evidence="10">Belongs to the protein kinase superfamily.</text>
</comment>
<evidence type="ECO:0000259" key="11">
    <source>
        <dbReference type="PROSITE" id="PS50011"/>
    </source>
</evidence>
<reference evidence="12 13" key="1">
    <citation type="submission" date="2018-11" db="EMBL/GenBank/DDBJ databases">
        <title>Genome sequence of Apiotrichum porosum DSM 27194.</title>
        <authorList>
            <person name="Aliyu H."/>
            <person name="Gorte O."/>
            <person name="Ochsenreither K."/>
        </authorList>
    </citation>
    <scope>NUCLEOTIDE SEQUENCE [LARGE SCALE GENOMIC DNA]</scope>
    <source>
        <strain evidence="12 13">DSM 27194</strain>
    </source>
</reference>
<dbReference type="InterPro" id="IPR000719">
    <property type="entry name" value="Prot_kinase_dom"/>
</dbReference>
<evidence type="ECO:0000256" key="8">
    <source>
        <dbReference type="ARBA" id="ARBA00048679"/>
    </source>
</evidence>
<dbReference type="FunFam" id="1.10.510.10:FF:000571">
    <property type="entry name" value="Maternal embryonic leucine zipper kinase"/>
    <property type="match status" value="1"/>
</dbReference>
<dbReference type="PANTHER" id="PTHR43895:SF32">
    <property type="entry name" value="SERINE_THREONINE-PROTEIN KINASE CHK1"/>
    <property type="match status" value="1"/>
</dbReference>
<dbReference type="OrthoDB" id="539158at2759"/>
<accession>A0A427XD84</accession>
<dbReference type="Proteomes" id="UP000279236">
    <property type="component" value="Unassembled WGS sequence"/>
</dbReference>
<dbReference type="PROSITE" id="PS00108">
    <property type="entry name" value="PROTEIN_KINASE_ST"/>
    <property type="match status" value="1"/>
</dbReference>
<dbReference type="GO" id="GO:0007095">
    <property type="term" value="P:mitotic G2 DNA damage checkpoint signaling"/>
    <property type="evidence" value="ECO:0007669"/>
    <property type="project" value="TreeGrafter"/>
</dbReference>
<dbReference type="GO" id="GO:0035861">
    <property type="term" value="C:site of double-strand break"/>
    <property type="evidence" value="ECO:0007669"/>
    <property type="project" value="TreeGrafter"/>
</dbReference>
<sequence>MDVDEPTGLVYPRIHGYRIGEEIGGGGFSKVFRAIDDDHGRVAACKVVNIYISASLGYGTPNVKELQKEVQVHKSLRNPYILDFLHSEHLDQSKEAEGIVPGLYILLELAVGGDLFDKIAPDVGVPEDLAKFYFAQLVSGVEFIHSKGIAHRDIKPENLLLAANGNLKITDFGLCAVFRYKGKERLLSGRCGSLPYVAPELSSPGGYAAEPVDIWGMGVVLFTMLVGNTPWDEPVAETSVEFRTYAAGEVWEFQPWSRIRGQSRDLMCRMLDINPSTRLTISGLLTHPWCMTPSQLSREQIPEALTQGMRASGMMAVADPTFKDPNAAAYAASRSQRVFGESQWNTQWNQQESQFMRATGNLTQGGDYDNNTTRFWLALDAQDSFALLHEFLCSELGEENVQANSTHTALRVRKAAGQKSVSGAFVLRTSDTHAASGQTLVSMRREKGSILHWRSFWWNTVRHVELEQYVVKGDA</sequence>
<evidence type="ECO:0000313" key="12">
    <source>
        <dbReference type="EMBL" id="RSH76697.1"/>
    </source>
</evidence>
<dbReference type="GeneID" id="39589988"/>